<dbReference type="SUPFAM" id="SSF55729">
    <property type="entry name" value="Acyl-CoA N-acyltransferases (Nat)"/>
    <property type="match status" value="1"/>
</dbReference>
<evidence type="ECO:0000313" key="4">
    <source>
        <dbReference type="EMBL" id="RSU08499.1"/>
    </source>
</evidence>
<keyword evidence="2" id="KW-0012">Acyltransferase</keyword>
<name>A0A430AKB1_9ENTE</name>
<dbReference type="GO" id="GO:0016747">
    <property type="term" value="F:acyltransferase activity, transferring groups other than amino-acyl groups"/>
    <property type="evidence" value="ECO:0007669"/>
    <property type="project" value="InterPro"/>
</dbReference>
<dbReference type="InterPro" id="IPR051556">
    <property type="entry name" value="N-term/lysine_N-AcTrnsfr"/>
</dbReference>
<dbReference type="PANTHER" id="PTHR42919:SF8">
    <property type="entry name" value="N-ALPHA-ACETYLTRANSFERASE 50"/>
    <property type="match status" value="1"/>
</dbReference>
<feature type="domain" description="N-acetyltransferase" evidence="3">
    <location>
        <begin position="1"/>
        <end position="139"/>
    </location>
</feature>
<evidence type="ECO:0000256" key="1">
    <source>
        <dbReference type="ARBA" id="ARBA00022679"/>
    </source>
</evidence>
<dbReference type="EMBL" id="NGJZ01000001">
    <property type="protein sequence ID" value="RSU08499.1"/>
    <property type="molecule type" value="Genomic_DNA"/>
</dbReference>
<keyword evidence="5" id="KW-1185">Reference proteome</keyword>
<dbReference type="OrthoDB" id="9787920at2"/>
<comment type="caution">
    <text evidence="4">The sequence shown here is derived from an EMBL/GenBank/DDBJ whole genome shotgun (WGS) entry which is preliminary data.</text>
</comment>
<organism evidence="4 5">
    <name type="scientific">Vagococcus entomophilus</name>
    <dbReference type="NCBI Taxonomy" id="1160095"/>
    <lineage>
        <taxon>Bacteria</taxon>
        <taxon>Bacillati</taxon>
        <taxon>Bacillota</taxon>
        <taxon>Bacilli</taxon>
        <taxon>Lactobacillales</taxon>
        <taxon>Enterococcaceae</taxon>
        <taxon>Vagococcus</taxon>
    </lineage>
</organism>
<evidence type="ECO:0000259" key="3">
    <source>
        <dbReference type="PROSITE" id="PS51186"/>
    </source>
</evidence>
<dbReference type="PROSITE" id="PS51186">
    <property type="entry name" value="GNAT"/>
    <property type="match status" value="1"/>
</dbReference>
<dbReference type="Gene3D" id="3.40.630.30">
    <property type="match status" value="1"/>
</dbReference>
<dbReference type="RefSeq" id="WP_126823149.1">
    <property type="nucleotide sequence ID" value="NZ_JBHLWU010000001.1"/>
</dbReference>
<dbReference type="Proteomes" id="UP000288669">
    <property type="component" value="Unassembled WGS sequence"/>
</dbReference>
<dbReference type="InterPro" id="IPR000182">
    <property type="entry name" value="GNAT_dom"/>
</dbReference>
<protein>
    <recommendedName>
        <fullName evidence="3">N-acetyltransferase domain-containing protein</fullName>
    </recommendedName>
</protein>
<proteinExistence type="predicted"/>
<dbReference type="PANTHER" id="PTHR42919">
    <property type="entry name" value="N-ALPHA-ACETYLTRANSFERASE"/>
    <property type="match status" value="1"/>
</dbReference>
<evidence type="ECO:0000256" key="2">
    <source>
        <dbReference type="ARBA" id="ARBA00023315"/>
    </source>
</evidence>
<sequence length="142" mass="16982">MELFKKRIEEKASVIRPRLLIYNQSKFTQPVSDTKEVYEWILKEKEVLIGGVTASFYWEKAHIDFLWVDEDYRGKKIGQQLLQTVTDFAHEKNSRYLQLETFDFQAPLFYQKMGFEIFGVLDDSPYDGCKQYFLKKELRKTT</sequence>
<dbReference type="Pfam" id="PF00583">
    <property type="entry name" value="Acetyltransf_1"/>
    <property type="match status" value="1"/>
</dbReference>
<evidence type="ECO:0000313" key="5">
    <source>
        <dbReference type="Proteomes" id="UP000288669"/>
    </source>
</evidence>
<keyword evidence="1" id="KW-0808">Transferase</keyword>
<dbReference type="AlphaFoldDB" id="A0A430AKB1"/>
<dbReference type="InterPro" id="IPR016181">
    <property type="entry name" value="Acyl_CoA_acyltransferase"/>
</dbReference>
<accession>A0A430AKB1</accession>
<dbReference type="CDD" id="cd04301">
    <property type="entry name" value="NAT_SF"/>
    <property type="match status" value="1"/>
</dbReference>
<gene>
    <name evidence="4" type="ORF">CBF30_04480</name>
</gene>
<reference evidence="4 5" key="1">
    <citation type="submission" date="2017-05" db="EMBL/GenBank/DDBJ databases">
        <title>Vagococcus spp. assemblies.</title>
        <authorList>
            <person name="Gulvik C.A."/>
        </authorList>
    </citation>
    <scope>NUCLEOTIDE SEQUENCE [LARGE SCALE GENOMIC DNA]</scope>
    <source>
        <strain evidence="4 5">DSM 24756</strain>
    </source>
</reference>